<dbReference type="EMBL" id="JAFNEN010000055">
    <property type="protein sequence ID" value="KAG8197435.1"/>
    <property type="molecule type" value="Genomic_DNA"/>
</dbReference>
<protein>
    <submittedName>
        <fullName evidence="2">Uncharacterized protein</fullName>
    </submittedName>
</protein>
<reference evidence="2 3" key="1">
    <citation type="journal article" date="2022" name="Nat. Ecol. Evol.">
        <title>A masculinizing supergene underlies an exaggerated male reproductive morph in a spider.</title>
        <authorList>
            <person name="Hendrickx F."/>
            <person name="De Corte Z."/>
            <person name="Sonet G."/>
            <person name="Van Belleghem S.M."/>
            <person name="Kostlbacher S."/>
            <person name="Vangestel C."/>
        </authorList>
    </citation>
    <scope>NUCLEOTIDE SEQUENCE [LARGE SCALE GENOMIC DNA]</scope>
    <source>
        <strain evidence="2">W744_W776</strain>
    </source>
</reference>
<dbReference type="Proteomes" id="UP000827092">
    <property type="component" value="Unassembled WGS sequence"/>
</dbReference>
<comment type="caution">
    <text evidence="2">The sequence shown here is derived from an EMBL/GenBank/DDBJ whole genome shotgun (WGS) entry which is preliminary data.</text>
</comment>
<accession>A0AAV6VMV4</accession>
<evidence type="ECO:0000313" key="3">
    <source>
        <dbReference type="Proteomes" id="UP000827092"/>
    </source>
</evidence>
<gene>
    <name evidence="2" type="ORF">JTE90_014920</name>
</gene>
<sequence>MRMERFQKPAHTPSHPTQYEVAAPYRPRGGTSGHLGIGPTVTREGYFTRNRSFGQAICEFPDIANGFLEEAASFLHSTVALDKFPR</sequence>
<dbReference type="AlphaFoldDB" id="A0AAV6VMV4"/>
<keyword evidence="3" id="KW-1185">Reference proteome</keyword>
<organism evidence="2 3">
    <name type="scientific">Oedothorax gibbosus</name>
    <dbReference type="NCBI Taxonomy" id="931172"/>
    <lineage>
        <taxon>Eukaryota</taxon>
        <taxon>Metazoa</taxon>
        <taxon>Ecdysozoa</taxon>
        <taxon>Arthropoda</taxon>
        <taxon>Chelicerata</taxon>
        <taxon>Arachnida</taxon>
        <taxon>Araneae</taxon>
        <taxon>Araneomorphae</taxon>
        <taxon>Entelegynae</taxon>
        <taxon>Araneoidea</taxon>
        <taxon>Linyphiidae</taxon>
        <taxon>Erigoninae</taxon>
        <taxon>Oedothorax</taxon>
    </lineage>
</organism>
<proteinExistence type="predicted"/>
<evidence type="ECO:0000256" key="1">
    <source>
        <dbReference type="SAM" id="MobiDB-lite"/>
    </source>
</evidence>
<evidence type="ECO:0000313" key="2">
    <source>
        <dbReference type="EMBL" id="KAG8197435.1"/>
    </source>
</evidence>
<feature type="region of interest" description="Disordered" evidence="1">
    <location>
        <begin position="1"/>
        <end position="37"/>
    </location>
</feature>
<name>A0AAV6VMV4_9ARAC</name>